<dbReference type="InterPro" id="IPR010982">
    <property type="entry name" value="Lambda_DNA-bd_dom_sf"/>
</dbReference>
<evidence type="ECO:0000256" key="1">
    <source>
        <dbReference type="ARBA" id="ARBA00023125"/>
    </source>
</evidence>
<dbReference type="Proteomes" id="UP000824633">
    <property type="component" value="Chromosome"/>
</dbReference>
<evidence type="ECO:0000313" key="4">
    <source>
        <dbReference type="Proteomes" id="UP000824633"/>
    </source>
</evidence>
<accession>A0ABM7TBV6</accession>
<protein>
    <submittedName>
        <fullName evidence="3">Transcriptional regulator</fullName>
    </submittedName>
</protein>
<dbReference type="PROSITE" id="PS50943">
    <property type="entry name" value="HTH_CROC1"/>
    <property type="match status" value="1"/>
</dbReference>
<gene>
    <name evidence="3" type="ORF">psyc5s11_26230</name>
</gene>
<feature type="domain" description="HTH cro/C1-type" evidence="2">
    <location>
        <begin position="10"/>
        <end position="64"/>
    </location>
</feature>
<dbReference type="PANTHER" id="PTHR46558">
    <property type="entry name" value="TRACRIPTIONAL REGULATORY PROTEIN-RELATED-RELATED"/>
    <property type="match status" value="1"/>
</dbReference>
<proteinExistence type="predicted"/>
<dbReference type="InterPro" id="IPR011990">
    <property type="entry name" value="TPR-like_helical_dom_sf"/>
</dbReference>
<dbReference type="InterPro" id="IPR001387">
    <property type="entry name" value="Cro/C1-type_HTH"/>
</dbReference>
<dbReference type="RefSeq" id="WP_224038030.1">
    <property type="nucleotide sequence ID" value="NZ_AP024849.1"/>
</dbReference>
<reference evidence="4" key="1">
    <citation type="submission" date="2021-07" db="EMBL/GenBank/DDBJ databases">
        <title>Complete genome sequencing of a Clostridium isolate.</title>
        <authorList>
            <person name="Ueki A."/>
            <person name="Tonouchi A."/>
        </authorList>
    </citation>
    <scope>NUCLEOTIDE SEQUENCE [LARGE SCALE GENOMIC DNA]</scope>
    <source>
        <strain evidence="4">C5S11</strain>
    </source>
</reference>
<keyword evidence="1" id="KW-0238">DNA-binding</keyword>
<dbReference type="SMART" id="SM00530">
    <property type="entry name" value="HTH_XRE"/>
    <property type="match status" value="1"/>
</dbReference>
<dbReference type="SUPFAM" id="SSF47413">
    <property type="entry name" value="lambda repressor-like DNA-binding domains"/>
    <property type="match status" value="1"/>
</dbReference>
<name>A0ABM7TBV6_9CLOT</name>
<dbReference type="CDD" id="cd00093">
    <property type="entry name" value="HTH_XRE"/>
    <property type="match status" value="1"/>
</dbReference>
<dbReference type="EMBL" id="AP024849">
    <property type="protein sequence ID" value="BCZ46556.1"/>
    <property type="molecule type" value="Genomic_DNA"/>
</dbReference>
<dbReference type="Pfam" id="PF01381">
    <property type="entry name" value="HTH_3"/>
    <property type="match status" value="1"/>
</dbReference>
<keyword evidence="4" id="KW-1185">Reference proteome</keyword>
<dbReference type="SUPFAM" id="SSF48452">
    <property type="entry name" value="TPR-like"/>
    <property type="match status" value="1"/>
</dbReference>
<evidence type="ECO:0000259" key="2">
    <source>
        <dbReference type="PROSITE" id="PS50943"/>
    </source>
</evidence>
<dbReference type="Gene3D" id="1.10.260.40">
    <property type="entry name" value="lambda repressor-like DNA-binding domains"/>
    <property type="match status" value="1"/>
</dbReference>
<dbReference type="Gene3D" id="1.25.40.10">
    <property type="entry name" value="Tetratricopeptide repeat domain"/>
    <property type="match status" value="1"/>
</dbReference>
<dbReference type="PANTHER" id="PTHR46558:SF11">
    <property type="entry name" value="HTH-TYPE TRANSCRIPTIONAL REGULATOR XRE"/>
    <property type="match status" value="1"/>
</dbReference>
<evidence type="ECO:0000313" key="3">
    <source>
        <dbReference type="EMBL" id="BCZ46556.1"/>
    </source>
</evidence>
<organism evidence="3 4">
    <name type="scientific">Clostridium gelidum</name>
    <dbReference type="NCBI Taxonomy" id="704125"/>
    <lineage>
        <taxon>Bacteria</taxon>
        <taxon>Bacillati</taxon>
        <taxon>Bacillota</taxon>
        <taxon>Clostridia</taxon>
        <taxon>Eubacteriales</taxon>
        <taxon>Clostridiaceae</taxon>
        <taxon>Clostridium</taxon>
    </lineage>
</organism>
<sequence length="357" mass="41027">MNRLNIGETILQLRKEKNITQEQLAFMVGISAGAVSKWENGNSMPDISLLAPLARALNTSLDVLLSFHQELSEIEVGNINQELTKVFLHEGYVAGEAKCQKYLNEYPNSIHLKVIIAGLLETYLMMSKDNSEEFIKIKRQETLALFKQVAESRDPKYTSTALFFIAHIHMVLENYEESEKALKELPQTIDPMSLYPALFMKQGKTKEAMKLCSNKLLNYINNSCLMLIMMAKTSKAEQNYENSFYFLDACYKIQNIFQMGLNSAEYNYIQLNIETGEKEAAAKWFKTYVEGLISTEYDYHSNPYFDKVELEVKPEEQNIIRKKMLQSLIDEDEFKSLAGIIEYEKAIKELKVAVSEM</sequence>